<organism evidence="1 2">
    <name type="scientific">Methylobacterium indicum</name>
    <dbReference type="NCBI Taxonomy" id="1775910"/>
    <lineage>
        <taxon>Bacteria</taxon>
        <taxon>Pseudomonadati</taxon>
        <taxon>Pseudomonadota</taxon>
        <taxon>Alphaproteobacteria</taxon>
        <taxon>Hyphomicrobiales</taxon>
        <taxon>Methylobacteriaceae</taxon>
        <taxon>Methylobacterium</taxon>
    </lineage>
</organism>
<dbReference type="InterPro" id="IPR019268">
    <property type="entry name" value="DUF2278"/>
</dbReference>
<dbReference type="AlphaFoldDB" id="A0A8H8X116"/>
<protein>
    <recommendedName>
        <fullName evidence="3">DUF2278 domain-containing protein</fullName>
    </recommendedName>
</protein>
<keyword evidence="1" id="KW-0614">Plasmid</keyword>
<sequence>MTLPYGYVRATLAGEPVLKATRRPNETQYHLHAALKVGDGTWDVAINVGTTDDDDRLKYKLAFDYANSMLQALADGPTGTTDLTGTRAPPALDFLRGDVLDGTGRWRDSDVMDGSDHPEPLASLKRLLLRAHAEGLEVFVFGRFFREGDGIHDVHMNQGSTKRFLHRPGDDGNDHNDVWQDGALLVRLPDDRWVAYVSAFTQQLVPTDDLGNPTPDAKPVS</sequence>
<gene>
    <name evidence="1" type="ORF">mvi_60580</name>
</gene>
<dbReference type="Pfam" id="PF10042">
    <property type="entry name" value="DUF2278"/>
    <property type="match status" value="1"/>
</dbReference>
<evidence type="ECO:0000313" key="1">
    <source>
        <dbReference type="EMBL" id="BCM87597.1"/>
    </source>
</evidence>
<accession>A0A8H8X116</accession>
<geneLocation type="plasmid" evidence="1 2">
    <name>pVL1_1</name>
</geneLocation>
<evidence type="ECO:0000313" key="2">
    <source>
        <dbReference type="Proteomes" id="UP000663508"/>
    </source>
</evidence>
<name>A0A8H8X116_9HYPH</name>
<dbReference type="KEGG" id="mind:mvi_60580"/>
<dbReference type="EMBL" id="AP024146">
    <property type="protein sequence ID" value="BCM87597.1"/>
    <property type="molecule type" value="Genomic_DNA"/>
</dbReference>
<proteinExistence type="predicted"/>
<dbReference type="Proteomes" id="UP000663508">
    <property type="component" value="Plasmid pVL1_1"/>
</dbReference>
<reference evidence="1" key="1">
    <citation type="submission" date="2020-11" db="EMBL/GenBank/DDBJ databases">
        <title>Complete genome sequence of a novel pathogenic Methylobacterium strain isolated from rice in Vietnam.</title>
        <authorList>
            <person name="Lai K."/>
            <person name="Okazaki S."/>
            <person name="Higashi K."/>
            <person name="Mori H."/>
            <person name="Toyoda A."/>
            <person name="Kurokawa K."/>
        </authorList>
    </citation>
    <scope>NUCLEOTIDE SEQUENCE</scope>
    <source>
        <strain evidence="1">VL1</strain>
        <plasmid evidence="1">pVL1_1</plasmid>
    </source>
</reference>
<evidence type="ECO:0008006" key="3">
    <source>
        <dbReference type="Google" id="ProtNLM"/>
    </source>
</evidence>
<dbReference type="RefSeq" id="WP_207183780.1">
    <property type="nucleotide sequence ID" value="NZ_AP024146.1"/>
</dbReference>